<dbReference type="AlphaFoldDB" id="A0AAV9S0C6"/>
<comment type="caution">
    <text evidence="2">The sequence shown here is derived from an EMBL/GenBank/DDBJ whole genome shotgun (WGS) entry which is preliminary data.</text>
</comment>
<reference evidence="2 3" key="1">
    <citation type="submission" date="2021-06" db="EMBL/GenBank/DDBJ databases">
        <authorList>
            <person name="Palmer J.M."/>
        </authorList>
    </citation>
    <scope>NUCLEOTIDE SEQUENCE [LARGE SCALE GENOMIC DNA]</scope>
    <source>
        <strain evidence="2 3">MEX-2019</strain>
        <tissue evidence="2">Muscle</tissue>
    </source>
</reference>
<evidence type="ECO:0000313" key="3">
    <source>
        <dbReference type="Proteomes" id="UP001311232"/>
    </source>
</evidence>
<dbReference type="EMBL" id="JAHHUM010001154">
    <property type="protein sequence ID" value="KAK5614753.1"/>
    <property type="molecule type" value="Genomic_DNA"/>
</dbReference>
<evidence type="ECO:0000256" key="1">
    <source>
        <dbReference type="SAM" id="MobiDB-lite"/>
    </source>
</evidence>
<organism evidence="2 3">
    <name type="scientific">Crenichthys baileyi</name>
    <name type="common">White River springfish</name>
    <dbReference type="NCBI Taxonomy" id="28760"/>
    <lineage>
        <taxon>Eukaryota</taxon>
        <taxon>Metazoa</taxon>
        <taxon>Chordata</taxon>
        <taxon>Craniata</taxon>
        <taxon>Vertebrata</taxon>
        <taxon>Euteleostomi</taxon>
        <taxon>Actinopterygii</taxon>
        <taxon>Neopterygii</taxon>
        <taxon>Teleostei</taxon>
        <taxon>Neoteleostei</taxon>
        <taxon>Acanthomorphata</taxon>
        <taxon>Ovalentaria</taxon>
        <taxon>Atherinomorphae</taxon>
        <taxon>Cyprinodontiformes</taxon>
        <taxon>Goodeidae</taxon>
        <taxon>Crenichthys</taxon>
    </lineage>
</organism>
<keyword evidence="3" id="KW-1185">Reference proteome</keyword>
<accession>A0AAV9S0C6</accession>
<dbReference type="Proteomes" id="UP001311232">
    <property type="component" value="Unassembled WGS sequence"/>
</dbReference>
<proteinExistence type="predicted"/>
<protein>
    <submittedName>
        <fullName evidence="2">Uncharacterized protein</fullName>
    </submittedName>
</protein>
<evidence type="ECO:0000313" key="2">
    <source>
        <dbReference type="EMBL" id="KAK5614753.1"/>
    </source>
</evidence>
<sequence>MAERAFLERSSVIGQRASLGNRKSSLRQEEKRGHCEADQMFSPNGKPMCNAASQSLTTHQPFTIRIGC</sequence>
<gene>
    <name evidence="2" type="ORF">CRENBAI_018716</name>
</gene>
<feature type="region of interest" description="Disordered" evidence="1">
    <location>
        <begin position="17"/>
        <end position="48"/>
    </location>
</feature>
<name>A0AAV9S0C6_9TELE</name>
<feature type="compositionally biased region" description="Basic and acidic residues" evidence="1">
    <location>
        <begin position="26"/>
        <end position="37"/>
    </location>
</feature>